<gene>
    <name evidence="1" type="ORF">rsdtw13_31260</name>
</gene>
<protein>
    <submittedName>
        <fullName evidence="1">Oligoendopeptidase F</fullName>
    </submittedName>
</protein>
<evidence type="ECO:0000313" key="2">
    <source>
        <dbReference type="Proteomes" id="UP001058074"/>
    </source>
</evidence>
<evidence type="ECO:0000313" key="1">
    <source>
        <dbReference type="EMBL" id="GKX67868.1"/>
    </source>
</evidence>
<dbReference type="Proteomes" id="UP001058074">
    <property type="component" value="Unassembled WGS sequence"/>
</dbReference>
<keyword evidence="2" id="KW-1185">Reference proteome</keyword>
<reference evidence="1" key="1">
    <citation type="journal article" date="2025" name="Int. J. Syst. Evol. Microbiol.">
        <title>Inconstantimicrobium mannanitabidum sp. nov., a novel member of the family Clostridiaceae isolated from anoxic soil under the treatment of reductive soil disinfestation.</title>
        <authorList>
            <person name="Ueki A."/>
            <person name="Tonouchi A."/>
            <person name="Honma S."/>
            <person name="Kaku N."/>
            <person name="Ueki K."/>
        </authorList>
    </citation>
    <scope>NUCLEOTIDE SEQUENCE</scope>
    <source>
        <strain evidence="1">TW13</strain>
    </source>
</reference>
<accession>A0ACB5RFM9</accession>
<proteinExistence type="predicted"/>
<dbReference type="EMBL" id="BROD01000001">
    <property type="protein sequence ID" value="GKX67868.1"/>
    <property type="molecule type" value="Genomic_DNA"/>
</dbReference>
<organism evidence="1 2">
    <name type="scientific">Inconstantimicrobium mannanitabidum</name>
    <dbReference type="NCBI Taxonomy" id="1604901"/>
    <lineage>
        <taxon>Bacteria</taxon>
        <taxon>Bacillati</taxon>
        <taxon>Bacillota</taxon>
        <taxon>Clostridia</taxon>
        <taxon>Eubacteriales</taxon>
        <taxon>Clostridiaceae</taxon>
        <taxon>Inconstantimicrobium</taxon>
    </lineage>
</organism>
<sequence length="590" mass="67600">MELNWNLDALYKSFECDEFKNDLKKLDEVINDINLWADSTVKDHENEVNKLEEYINKFSRFVELIERLYSYVSLNLSTDTKNATALKYSDILNQKNTLTVGASTKIEKWISEIADLNDKIEKSELLKEHKFLLQEVVEKSQYLLSEKEEAIISKMQNTGSNAWSKLKNNLISTLKVDIEQDGEMKQLPLTVVLNMAYDKNGEVRKKAYEAEIAAYPKVEEGVAAALNGIKGEVLTVCELRGYKSPLEMTLKGSRMDEESLEAMLTAMKESLPAFRKYLRRKAEILGYNNGLPFYEMYAPVCEADMKFTYEEGTKFVEKNFRTFSDNLADFAKKAVENSWIDVKPKEGKVGGAFCSNLHMIGESRFLLNYGDAFSDVVTMAHELGHGFHGECLKNEAILNSDYPMPIAETASTFCETIIKKAAIKEAGKEEALAILETEISDCNQVIVDIYSRFLFEKSIFEKRRESALTVEEIKECMLNAQKEAYGDGLDPNFLHPYMWTWKPHYYYASSNFYNFPYAFGLLFAKGLYAEYLKRGKEFTKAYENLLSITGKNKIADVTKVMGIDIHDVNFWRGSLKTVEEDIERFIELSK</sequence>
<comment type="caution">
    <text evidence="1">The sequence shown here is derived from an EMBL/GenBank/DDBJ whole genome shotgun (WGS) entry which is preliminary data.</text>
</comment>
<name>A0ACB5RFM9_9CLOT</name>